<keyword evidence="1" id="KW-0472">Membrane</keyword>
<sequence>MPTDYQQYAVALTVLSIVYIIIAPRLHADPNRALGRTQLANDAPALIVADIISSKAPPLPKEIAEDLLNENKNRFVRAAINASRADPVLATALGNAFTEALSKVESNASYKTVLHPRRIMTLWAIVIDDVTHGQVEGEDVWNVKVVQEHVHRLARDPRGRDGKSPIKAVTLRGLFADLFIASRNTPETTVATAVTTSAVPLGRVDKIMYGEEELKMLIEVALKNTERRGRVLAIQNCLFMVLSAITGIRPSSFAPSDKKLKEKKKHPIIQNVKVNLIGPLAFSSRLAINLLKVRAINAVPHKADRRSRDNGGIAARVSFVLEPAKYWYNVIFDPTVWFLCFFIMRDVLDKVKAGAFSTIYPTSLTPLLKTHRFYIRLYTWLREKELLFLKGAQCHFPEEVEVTTSKRLSQAVSKTAQNRGLAWTGLYGFRRAIATLWAKVLNSEHADRLLAHGLDPGSLHNYVDDSSTHDLVAVALLERVLTDEACQIGWTSV</sequence>
<reference evidence="3" key="1">
    <citation type="journal article" date="2017" name="Nat. Ecol. Evol.">
        <title>Genome expansion and lineage-specific genetic innovations in the forest pathogenic fungi Armillaria.</title>
        <authorList>
            <person name="Sipos G."/>
            <person name="Prasanna A.N."/>
            <person name="Walter M.C."/>
            <person name="O'Connor E."/>
            <person name="Balint B."/>
            <person name="Krizsan K."/>
            <person name="Kiss B."/>
            <person name="Hess J."/>
            <person name="Varga T."/>
            <person name="Slot J."/>
            <person name="Riley R."/>
            <person name="Boka B."/>
            <person name="Rigling D."/>
            <person name="Barry K."/>
            <person name="Lee J."/>
            <person name="Mihaltcheva S."/>
            <person name="LaButti K."/>
            <person name="Lipzen A."/>
            <person name="Waldron R."/>
            <person name="Moloney N.M."/>
            <person name="Sperisen C."/>
            <person name="Kredics L."/>
            <person name="Vagvoelgyi C."/>
            <person name="Patrignani A."/>
            <person name="Fitzpatrick D."/>
            <person name="Nagy I."/>
            <person name="Doyle S."/>
            <person name="Anderson J.B."/>
            <person name="Grigoriev I.V."/>
            <person name="Gueldener U."/>
            <person name="Muensterkoetter M."/>
            <person name="Nagy L.G."/>
        </authorList>
    </citation>
    <scope>NUCLEOTIDE SEQUENCE [LARGE SCALE GENOMIC DNA]</scope>
    <source>
        <strain evidence="3">Ar21-2</strain>
    </source>
</reference>
<evidence type="ECO:0000313" key="3">
    <source>
        <dbReference type="Proteomes" id="UP000217790"/>
    </source>
</evidence>
<protein>
    <submittedName>
        <fullName evidence="2">Uncharacterized protein</fullName>
    </submittedName>
</protein>
<dbReference type="InParanoid" id="A0A2H3CM99"/>
<dbReference type="EMBL" id="KZ293717">
    <property type="protein sequence ID" value="PBK82494.1"/>
    <property type="molecule type" value="Genomic_DNA"/>
</dbReference>
<gene>
    <name evidence="2" type="ORF">ARMGADRAFT_1141065</name>
</gene>
<evidence type="ECO:0000313" key="2">
    <source>
        <dbReference type="EMBL" id="PBK82494.1"/>
    </source>
</evidence>
<dbReference type="OrthoDB" id="3047264at2759"/>
<proteinExistence type="predicted"/>
<evidence type="ECO:0000256" key="1">
    <source>
        <dbReference type="SAM" id="Phobius"/>
    </source>
</evidence>
<accession>A0A2H3CM99</accession>
<feature type="transmembrane region" description="Helical" evidence="1">
    <location>
        <begin position="6"/>
        <end position="26"/>
    </location>
</feature>
<organism evidence="2 3">
    <name type="scientific">Armillaria gallica</name>
    <name type="common">Bulbous honey fungus</name>
    <name type="synonym">Armillaria bulbosa</name>
    <dbReference type="NCBI Taxonomy" id="47427"/>
    <lineage>
        <taxon>Eukaryota</taxon>
        <taxon>Fungi</taxon>
        <taxon>Dikarya</taxon>
        <taxon>Basidiomycota</taxon>
        <taxon>Agaricomycotina</taxon>
        <taxon>Agaricomycetes</taxon>
        <taxon>Agaricomycetidae</taxon>
        <taxon>Agaricales</taxon>
        <taxon>Marasmiineae</taxon>
        <taxon>Physalacriaceae</taxon>
        <taxon>Armillaria</taxon>
    </lineage>
</organism>
<keyword evidence="1" id="KW-0812">Transmembrane</keyword>
<dbReference type="Proteomes" id="UP000217790">
    <property type="component" value="Unassembled WGS sequence"/>
</dbReference>
<dbReference type="AlphaFoldDB" id="A0A2H3CM99"/>
<name>A0A2H3CM99_ARMGA</name>
<keyword evidence="3" id="KW-1185">Reference proteome</keyword>
<keyword evidence="1" id="KW-1133">Transmembrane helix</keyword>